<name>A0AAV7KVM1_PLEWA</name>
<evidence type="ECO:0000256" key="7">
    <source>
        <dbReference type="ARBA" id="ARBA00023034"/>
    </source>
</evidence>
<evidence type="ECO:0000313" key="14">
    <source>
        <dbReference type="EMBL" id="KAJ1083531.1"/>
    </source>
</evidence>
<evidence type="ECO:0000256" key="3">
    <source>
        <dbReference type="ARBA" id="ARBA00022679"/>
    </source>
</evidence>
<dbReference type="PIRSF" id="PIRSF005883">
    <property type="entry name" value="Carbohydrate_sulfotransferase"/>
    <property type="match status" value="1"/>
</dbReference>
<dbReference type="InterPro" id="IPR000863">
    <property type="entry name" value="Sulfotransferase_dom"/>
</dbReference>
<evidence type="ECO:0000313" key="15">
    <source>
        <dbReference type="Proteomes" id="UP001066276"/>
    </source>
</evidence>
<evidence type="ECO:0000259" key="13">
    <source>
        <dbReference type="Pfam" id="PF00685"/>
    </source>
</evidence>
<evidence type="ECO:0000256" key="4">
    <source>
        <dbReference type="ARBA" id="ARBA00022692"/>
    </source>
</evidence>
<keyword evidence="10" id="KW-0119">Carbohydrate metabolism</keyword>
<evidence type="ECO:0000256" key="6">
    <source>
        <dbReference type="ARBA" id="ARBA00022989"/>
    </source>
</evidence>
<keyword evidence="15" id="KW-1185">Reference proteome</keyword>
<keyword evidence="3 11" id="KW-0808">Transferase</keyword>
<keyword evidence="9" id="KW-0325">Glycoprotein</keyword>
<evidence type="ECO:0000256" key="11">
    <source>
        <dbReference type="RuleBase" id="RU361155"/>
    </source>
</evidence>
<evidence type="ECO:0000256" key="10">
    <source>
        <dbReference type="ARBA" id="ARBA00023277"/>
    </source>
</evidence>
<evidence type="ECO:0000256" key="5">
    <source>
        <dbReference type="ARBA" id="ARBA00022968"/>
    </source>
</evidence>
<dbReference type="FunFam" id="3.40.50.300:FF:000703">
    <property type="entry name" value="Sulfotransferase"/>
    <property type="match status" value="1"/>
</dbReference>
<dbReference type="Gene3D" id="3.40.50.300">
    <property type="entry name" value="P-loop containing nucleotide triphosphate hydrolases"/>
    <property type="match status" value="1"/>
</dbReference>
<organism evidence="14 15">
    <name type="scientific">Pleurodeles waltl</name>
    <name type="common">Iberian ribbed newt</name>
    <dbReference type="NCBI Taxonomy" id="8319"/>
    <lineage>
        <taxon>Eukaryota</taxon>
        <taxon>Metazoa</taxon>
        <taxon>Chordata</taxon>
        <taxon>Craniata</taxon>
        <taxon>Vertebrata</taxon>
        <taxon>Euteleostomi</taxon>
        <taxon>Amphibia</taxon>
        <taxon>Batrachia</taxon>
        <taxon>Caudata</taxon>
        <taxon>Salamandroidea</taxon>
        <taxon>Salamandridae</taxon>
        <taxon>Pleurodelinae</taxon>
        <taxon>Pleurodeles</taxon>
    </lineage>
</organism>
<proteinExistence type="inferred from homology"/>
<feature type="transmembrane region" description="Helical" evidence="12">
    <location>
        <begin position="45"/>
        <end position="68"/>
    </location>
</feature>
<keyword evidence="6 12" id="KW-1133">Transmembrane helix</keyword>
<evidence type="ECO:0000256" key="12">
    <source>
        <dbReference type="SAM" id="Phobius"/>
    </source>
</evidence>
<dbReference type="InterPro" id="IPR051135">
    <property type="entry name" value="Gal/GlcNAc/GalNAc_ST"/>
</dbReference>
<dbReference type="EMBL" id="JANPWB010000016">
    <property type="protein sequence ID" value="KAJ1083531.1"/>
    <property type="molecule type" value="Genomic_DNA"/>
</dbReference>
<comment type="subcellular location">
    <subcellularLocation>
        <location evidence="1">Golgi apparatus membrane</location>
        <topology evidence="1">Single-pass type II membrane protein</topology>
    </subcellularLocation>
</comment>
<comment type="caution">
    <text evidence="14">The sequence shown here is derived from an EMBL/GenBank/DDBJ whole genome shotgun (WGS) entry which is preliminary data.</text>
</comment>
<dbReference type="GO" id="GO:0006044">
    <property type="term" value="P:N-acetylglucosamine metabolic process"/>
    <property type="evidence" value="ECO:0007669"/>
    <property type="project" value="TreeGrafter"/>
</dbReference>
<dbReference type="InterPro" id="IPR016469">
    <property type="entry name" value="Carbohydrate_sulfotransferase"/>
</dbReference>
<keyword evidence="4 12" id="KW-0812">Transmembrane</keyword>
<protein>
    <recommendedName>
        <fullName evidence="11">Sulfotransferase</fullName>
        <ecNumber evidence="11">2.8.2.-</ecNumber>
    </recommendedName>
</protein>
<keyword evidence="8 12" id="KW-0472">Membrane</keyword>
<keyword evidence="5" id="KW-0735">Signal-anchor</keyword>
<dbReference type="GO" id="GO:0005975">
    <property type="term" value="P:carbohydrate metabolic process"/>
    <property type="evidence" value="ECO:0007669"/>
    <property type="project" value="InterPro"/>
</dbReference>
<dbReference type="InterPro" id="IPR027417">
    <property type="entry name" value="P-loop_NTPase"/>
</dbReference>
<evidence type="ECO:0000256" key="8">
    <source>
        <dbReference type="ARBA" id="ARBA00023136"/>
    </source>
</evidence>
<dbReference type="PANTHER" id="PTHR10704">
    <property type="entry name" value="CARBOHYDRATE SULFOTRANSFERASE"/>
    <property type="match status" value="1"/>
</dbReference>
<reference evidence="14" key="1">
    <citation type="journal article" date="2022" name="bioRxiv">
        <title>Sequencing and chromosome-scale assembly of the giantPleurodeles waltlgenome.</title>
        <authorList>
            <person name="Brown T."/>
            <person name="Elewa A."/>
            <person name="Iarovenko S."/>
            <person name="Subramanian E."/>
            <person name="Araus A.J."/>
            <person name="Petzold A."/>
            <person name="Susuki M."/>
            <person name="Suzuki K.-i.T."/>
            <person name="Hayashi T."/>
            <person name="Toyoda A."/>
            <person name="Oliveira C."/>
            <person name="Osipova E."/>
            <person name="Leigh N.D."/>
            <person name="Simon A."/>
            <person name="Yun M.H."/>
        </authorList>
    </citation>
    <scope>NUCLEOTIDE SEQUENCE</scope>
    <source>
        <strain evidence="14">20211129_DDA</strain>
        <tissue evidence="14">Liver</tissue>
    </source>
</reference>
<comment type="similarity">
    <text evidence="2">Belongs to the sulfotransferase 1 family. Gal/GlcNAc/GalNAc subfamily.</text>
</comment>
<dbReference type="Proteomes" id="UP001066276">
    <property type="component" value="Chromosome 12"/>
</dbReference>
<keyword evidence="7" id="KW-0333">Golgi apparatus</keyword>
<feature type="domain" description="Sulfotransferase" evidence="13">
    <location>
        <begin position="82"/>
        <end position="392"/>
    </location>
</feature>
<dbReference type="Pfam" id="PF00685">
    <property type="entry name" value="Sulfotransfer_1"/>
    <property type="match status" value="1"/>
</dbReference>
<sequence>MEDQGISCGTRRLGREELRPVMDNDLSEAGWRDELMMAAKITISITRAFVVGLAVSQAVMFVSLMYLLHFSSPSTEKMPEKTHILIISSWRSGSSFTGQLFSQHPDVFYLMEPAWHVWASMNQNRAKVLQMAVRDLIRSVFLCDMSVFDAYLPATKNKSNLFQWETSRALCSPPACDFFKRTDIISQVQCKILCRHFPFDVVEQACKTYSHVVLKEVRFFDLKVLNPLLVDPSLNLKILHLIRDPRAVFHSREKIKKELARDSNIMVGTKNHNKSDIIYKVMDEICKSHIQIYKAATQALPSHLRNRYMMVRYEDIVKNPLETAEQMYAFTGLTYTPKLKMWLHNLTHGNGWGRKFVITSRNALMVSKAWRDIVPFEKIKQVQGVCKRAMDLLGYQVVNSDVEQKNMSSDLLFSPQSMYFGDL</sequence>
<dbReference type="EC" id="2.8.2.-" evidence="11"/>
<gene>
    <name evidence="14" type="ORF">NDU88_003689</name>
</gene>
<dbReference type="AlphaFoldDB" id="A0AAV7KVM1"/>
<dbReference type="PANTHER" id="PTHR10704:SF72">
    <property type="entry name" value="SULFOTRANSFERASE"/>
    <property type="match status" value="1"/>
</dbReference>
<accession>A0AAV7KVM1</accession>
<dbReference type="GO" id="GO:0000139">
    <property type="term" value="C:Golgi membrane"/>
    <property type="evidence" value="ECO:0007669"/>
    <property type="project" value="UniProtKB-SubCell"/>
</dbReference>
<dbReference type="GO" id="GO:0001517">
    <property type="term" value="F:N-acetylglucosamine 6-O-sulfotransferase activity"/>
    <property type="evidence" value="ECO:0007669"/>
    <property type="project" value="UniProtKB-ARBA"/>
</dbReference>
<evidence type="ECO:0000256" key="2">
    <source>
        <dbReference type="ARBA" id="ARBA00005530"/>
    </source>
</evidence>
<dbReference type="GO" id="GO:0006790">
    <property type="term" value="P:sulfur compound metabolic process"/>
    <property type="evidence" value="ECO:0007669"/>
    <property type="project" value="TreeGrafter"/>
</dbReference>
<evidence type="ECO:0000256" key="9">
    <source>
        <dbReference type="ARBA" id="ARBA00023180"/>
    </source>
</evidence>
<dbReference type="SUPFAM" id="SSF52540">
    <property type="entry name" value="P-loop containing nucleoside triphosphate hydrolases"/>
    <property type="match status" value="1"/>
</dbReference>
<evidence type="ECO:0000256" key="1">
    <source>
        <dbReference type="ARBA" id="ARBA00004323"/>
    </source>
</evidence>